<evidence type="ECO:0000256" key="4">
    <source>
        <dbReference type="ARBA" id="ARBA00023136"/>
    </source>
</evidence>
<dbReference type="PROSITE" id="PS50922">
    <property type="entry name" value="TLC"/>
    <property type="match status" value="1"/>
</dbReference>
<proteinExistence type="predicted"/>
<evidence type="ECO:0000256" key="3">
    <source>
        <dbReference type="ARBA" id="ARBA00022989"/>
    </source>
</evidence>
<evidence type="ECO:0000259" key="7">
    <source>
        <dbReference type="PROSITE" id="PS50922"/>
    </source>
</evidence>
<comment type="subcellular location">
    <subcellularLocation>
        <location evidence="1">Membrane</location>
        <topology evidence="1">Multi-pass membrane protein</topology>
    </subcellularLocation>
</comment>
<reference evidence="8" key="1">
    <citation type="submission" date="2021-01" db="EMBL/GenBank/DDBJ databases">
        <authorList>
            <consortium name="Genoscope - CEA"/>
            <person name="William W."/>
        </authorList>
    </citation>
    <scope>NUCLEOTIDE SEQUENCE</scope>
</reference>
<dbReference type="SMART" id="SM00724">
    <property type="entry name" value="TLC"/>
    <property type="match status" value="1"/>
</dbReference>
<feature type="transmembrane region" description="Helical" evidence="6">
    <location>
        <begin position="192"/>
        <end position="215"/>
    </location>
</feature>
<keyword evidence="2 5" id="KW-0812">Transmembrane</keyword>
<dbReference type="Pfam" id="PF03798">
    <property type="entry name" value="TRAM_LAG1_CLN8"/>
    <property type="match status" value="1"/>
</dbReference>
<feature type="transmembrane region" description="Helical" evidence="6">
    <location>
        <begin position="106"/>
        <end position="127"/>
    </location>
</feature>
<feature type="domain" description="TLC" evidence="7">
    <location>
        <begin position="58"/>
        <end position="258"/>
    </location>
</feature>
<protein>
    <submittedName>
        <fullName evidence="8">(rape) hypothetical protein</fullName>
    </submittedName>
</protein>
<sequence>MTTNFAFTGDDDAASVSSKQLVLLASICSGILMCKLVYDFAAYISPLRFNAYPKLDSKVRMEWNNRGFSTFHAVFVSVASIYLLVISDQFDENVHGDSVVNSTTSLSEAVMGISLGYFIADLTMIFWHFPTLGGIEYVFHHCLSMFSIILSVTSGQAQFYIFIVLLSEATTPFVNLRWYLDTSGQKCSKAYTLNGISLFLGWLVARILLFIYYFVHMYFHFHQVVKQVFPLGFYSLLTVAPEDGWVVCRVFMKKNLFKVVNDGGSSINSADQYNNDASNNNNNNTLQARSFMHGDSPYQLVRNHGATTFELNKPDLSLHQYPPIFHKPPSLGVDYSSGFPRDCESAASEGLQYQQACEPGLEVGTSETVANHNHQQGLGEWSMMDRLVTCHLGNEDSSRGIRFEDGNNNSSAVVQPVPTSNQLSLRSEMDFWGYSK</sequence>
<dbReference type="PANTHER" id="PTHR13439:SF0">
    <property type="entry name" value="TOPOISOMERASE I DAMAGE AFFECTED PROTEIN 4"/>
    <property type="match status" value="1"/>
</dbReference>
<evidence type="ECO:0000256" key="5">
    <source>
        <dbReference type="PROSITE-ProRule" id="PRU00205"/>
    </source>
</evidence>
<accession>A0A816P227</accession>
<keyword evidence="3 6" id="KW-1133">Transmembrane helix</keyword>
<evidence type="ECO:0000256" key="6">
    <source>
        <dbReference type="SAM" id="Phobius"/>
    </source>
</evidence>
<dbReference type="GO" id="GO:0016020">
    <property type="term" value="C:membrane"/>
    <property type="evidence" value="ECO:0007669"/>
    <property type="project" value="UniProtKB-SubCell"/>
</dbReference>
<keyword evidence="4 5" id="KW-0472">Membrane</keyword>
<feature type="transmembrane region" description="Helical" evidence="6">
    <location>
        <begin position="67"/>
        <end position="86"/>
    </location>
</feature>
<dbReference type="InterPro" id="IPR006634">
    <property type="entry name" value="TLC-dom"/>
</dbReference>
<evidence type="ECO:0000313" key="8">
    <source>
        <dbReference type="EMBL" id="CAF2043070.1"/>
    </source>
</evidence>
<dbReference type="EMBL" id="HG994363">
    <property type="protein sequence ID" value="CAF2043070.1"/>
    <property type="molecule type" value="Genomic_DNA"/>
</dbReference>
<gene>
    <name evidence="8" type="ORF">DARMORV10_A09P28730.1</name>
</gene>
<dbReference type="AlphaFoldDB" id="A0A816P227"/>
<dbReference type="Proteomes" id="UP001295469">
    <property type="component" value="Chromosome A09"/>
</dbReference>
<dbReference type="InterPro" id="IPR050846">
    <property type="entry name" value="TLCD"/>
</dbReference>
<feature type="transmembrane region" description="Helical" evidence="6">
    <location>
        <begin position="20"/>
        <end position="46"/>
    </location>
</feature>
<name>A0A816P227_BRANA</name>
<evidence type="ECO:0000256" key="2">
    <source>
        <dbReference type="ARBA" id="ARBA00022692"/>
    </source>
</evidence>
<evidence type="ECO:0000256" key="1">
    <source>
        <dbReference type="ARBA" id="ARBA00004141"/>
    </source>
</evidence>
<dbReference type="PANTHER" id="PTHR13439">
    <property type="entry name" value="CT120 PROTEIN"/>
    <property type="match status" value="1"/>
</dbReference>
<organism evidence="8">
    <name type="scientific">Brassica napus</name>
    <name type="common">Rape</name>
    <dbReference type="NCBI Taxonomy" id="3708"/>
    <lineage>
        <taxon>Eukaryota</taxon>
        <taxon>Viridiplantae</taxon>
        <taxon>Streptophyta</taxon>
        <taxon>Embryophyta</taxon>
        <taxon>Tracheophyta</taxon>
        <taxon>Spermatophyta</taxon>
        <taxon>Magnoliopsida</taxon>
        <taxon>eudicotyledons</taxon>
        <taxon>Gunneridae</taxon>
        <taxon>Pentapetalae</taxon>
        <taxon>rosids</taxon>
        <taxon>malvids</taxon>
        <taxon>Brassicales</taxon>
        <taxon>Brassicaceae</taxon>
        <taxon>Brassiceae</taxon>
        <taxon>Brassica</taxon>
    </lineage>
</organism>